<gene>
    <name evidence="2" type="ORF">EX30DRAFT_343965</name>
</gene>
<dbReference type="OrthoDB" id="423576at2759"/>
<dbReference type="InParanoid" id="A0A4S2MRF0"/>
<proteinExistence type="predicted"/>
<organism evidence="2 3">
    <name type="scientific">Ascodesmis nigricans</name>
    <dbReference type="NCBI Taxonomy" id="341454"/>
    <lineage>
        <taxon>Eukaryota</taxon>
        <taxon>Fungi</taxon>
        <taxon>Dikarya</taxon>
        <taxon>Ascomycota</taxon>
        <taxon>Pezizomycotina</taxon>
        <taxon>Pezizomycetes</taxon>
        <taxon>Pezizales</taxon>
        <taxon>Ascodesmidaceae</taxon>
        <taxon>Ascodesmis</taxon>
    </lineage>
</organism>
<evidence type="ECO:0000313" key="2">
    <source>
        <dbReference type="EMBL" id="TGZ77598.1"/>
    </source>
</evidence>
<protein>
    <submittedName>
        <fullName evidence="2">Uncharacterized protein</fullName>
    </submittedName>
</protein>
<feature type="region of interest" description="Disordered" evidence="1">
    <location>
        <begin position="277"/>
        <end position="302"/>
    </location>
</feature>
<evidence type="ECO:0000313" key="3">
    <source>
        <dbReference type="Proteomes" id="UP000298138"/>
    </source>
</evidence>
<dbReference type="Proteomes" id="UP000298138">
    <property type="component" value="Unassembled WGS sequence"/>
</dbReference>
<sequence length="422" mass="47006">MTIIQATQQNPANASLPHDQAEKDNFSYFHKETGIDHDGNIYPEAIRHVLLGFYTVAAEEMSTSKQKDEELEAPTPSVKSIVDNIRAWLAPQAEPLSLKDWINKIYNQFHGEATEDKENVAKVAVCAAFLRGKSRLAASTDAKSLSRSAVTEFEMDFIYGVIKAALTSKKTKYYTWGVKRSSQGFVFVSLYTMIDHALPHTPIMEMFRLHVWLPDGHRGNSLLKVHSHTAHGTSWILTGEGTNQLWEVTPTTNSGPNVYALYIPKWHLTVKATTPTTDAAPIEKPDDTDADTGYKHPSVQKSSSLVKTDQLVEIKPTSTHIHNRNESYAIRAGDYHSSEVAGNHVHSTLFFFDAFPSCVDPAPIVGPTDGNIDTVAKREADGITVQDLFGNVNRWRELNEEYDAETKGYKNRKGAREVFPGC</sequence>
<name>A0A4S2MRF0_9PEZI</name>
<keyword evidence="3" id="KW-1185">Reference proteome</keyword>
<accession>A0A4S2MRF0</accession>
<reference evidence="2 3" key="1">
    <citation type="submission" date="2019-04" db="EMBL/GenBank/DDBJ databases">
        <title>Comparative genomics and transcriptomics to analyze fruiting body development in filamentous ascomycetes.</title>
        <authorList>
            <consortium name="DOE Joint Genome Institute"/>
            <person name="Lutkenhaus R."/>
            <person name="Traeger S."/>
            <person name="Breuer J."/>
            <person name="Kuo A."/>
            <person name="Lipzen A."/>
            <person name="Pangilinan J."/>
            <person name="Dilworth D."/>
            <person name="Sandor L."/>
            <person name="Poggeler S."/>
            <person name="Barry K."/>
            <person name="Grigoriev I.V."/>
            <person name="Nowrousian M."/>
        </authorList>
    </citation>
    <scope>NUCLEOTIDE SEQUENCE [LARGE SCALE GENOMIC DNA]</scope>
    <source>
        <strain evidence="2 3">CBS 389.68</strain>
    </source>
</reference>
<dbReference type="AlphaFoldDB" id="A0A4S2MRF0"/>
<evidence type="ECO:0000256" key="1">
    <source>
        <dbReference type="SAM" id="MobiDB-lite"/>
    </source>
</evidence>
<dbReference type="EMBL" id="ML220151">
    <property type="protein sequence ID" value="TGZ77598.1"/>
    <property type="molecule type" value="Genomic_DNA"/>
</dbReference>